<name>A0A143QLA0_RHOFA</name>
<reference evidence="1 2" key="1">
    <citation type="journal article" date="2016" name="Genome Announc.">
        <title>Complete Genome and Plasmid Sequences for Rhodococcus fascians D188 and Draft Sequences for Rhodococcus Isolates PBTS 1 and PBTS 2.</title>
        <authorList>
            <person name="Stamler R.A."/>
            <person name="Vereecke D."/>
            <person name="Zhang Y."/>
            <person name="Schilkey F."/>
            <person name="Devitt N."/>
            <person name="Randall J.J."/>
        </authorList>
    </citation>
    <scope>NUCLEOTIDE SEQUENCE [LARGE SCALE GENOMIC DNA]</scope>
    <source>
        <strain evidence="1 2">PBTS2</strain>
    </source>
</reference>
<protein>
    <submittedName>
        <fullName evidence="1">Uncharacterized protein</fullName>
    </submittedName>
</protein>
<organism evidence="1 2">
    <name type="scientific">Rhodococcoides fascians</name>
    <name type="common">Rhodococcus fascians</name>
    <dbReference type="NCBI Taxonomy" id="1828"/>
    <lineage>
        <taxon>Bacteria</taxon>
        <taxon>Bacillati</taxon>
        <taxon>Actinomycetota</taxon>
        <taxon>Actinomycetes</taxon>
        <taxon>Mycobacteriales</taxon>
        <taxon>Nocardiaceae</taxon>
        <taxon>Rhodococcoides</taxon>
    </lineage>
</organism>
<evidence type="ECO:0000313" key="1">
    <source>
        <dbReference type="EMBL" id="AMY23558.1"/>
    </source>
</evidence>
<sequence>MTPAAPTATGVIGYWFRLRWVYTQRRECGP</sequence>
<keyword evidence="2" id="KW-1185">Reference proteome</keyword>
<dbReference type="Proteomes" id="UP000076038">
    <property type="component" value="Chromosome"/>
</dbReference>
<evidence type="ECO:0000313" key="2">
    <source>
        <dbReference type="Proteomes" id="UP000076038"/>
    </source>
</evidence>
<accession>A0A143QLA0</accession>
<gene>
    <name evidence="1" type="ORF">A3Q41_02256</name>
</gene>
<dbReference type="EMBL" id="CP015220">
    <property type="protein sequence ID" value="AMY23558.1"/>
    <property type="molecule type" value="Genomic_DNA"/>
</dbReference>
<proteinExistence type="predicted"/>
<reference evidence="2" key="2">
    <citation type="submission" date="2016-04" db="EMBL/GenBank/DDBJ databases">
        <title>Complete Genome and Plasmid Sequences for Rhodococcus fascians D188 and Draft Sequences for Rhodococcus spp. Isolates PBTS 1 and PBTS 2.</title>
        <authorList>
            <person name="Stamer R."/>
            <person name="Vereecke D."/>
            <person name="Zhang Y."/>
            <person name="Schilkey F."/>
            <person name="Devitt N."/>
            <person name="Randall J."/>
        </authorList>
    </citation>
    <scope>NUCLEOTIDE SEQUENCE [LARGE SCALE GENOMIC DNA]</scope>
    <source>
        <strain evidence="2">PBTS2</strain>
    </source>
</reference>
<dbReference type="AlphaFoldDB" id="A0A143QLA0"/>
<dbReference type="KEGG" id="rhs:A3Q41_02256"/>